<evidence type="ECO:0000259" key="3">
    <source>
        <dbReference type="Pfam" id="PF18818"/>
    </source>
</evidence>
<feature type="domain" description="N-terminal" evidence="2">
    <location>
        <begin position="17"/>
        <end position="145"/>
    </location>
</feature>
<dbReference type="InterPro" id="IPR013610">
    <property type="entry name" value="ArdC_N"/>
</dbReference>
<dbReference type="EC" id="2.7.7.-" evidence="4"/>
<accession>A0A0M6XUJ5</accession>
<feature type="region of interest" description="Disordered" evidence="1">
    <location>
        <begin position="111"/>
        <end position="130"/>
    </location>
</feature>
<dbReference type="InterPro" id="IPR041459">
    <property type="entry name" value="MPTase-PolyVal"/>
</dbReference>
<dbReference type="PIRSF" id="PIRSF037112">
    <property type="entry name" value="Antirestriction_ArdC"/>
    <property type="match status" value="1"/>
</dbReference>
<feature type="domain" description="Polyvalent protein metallopeptidase" evidence="3">
    <location>
        <begin position="175"/>
        <end position="300"/>
    </location>
</feature>
<keyword evidence="5" id="KW-1185">Reference proteome</keyword>
<evidence type="ECO:0000313" key="5">
    <source>
        <dbReference type="Proteomes" id="UP000048908"/>
    </source>
</evidence>
<dbReference type="InterPro" id="IPR017113">
    <property type="entry name" value="Antirestriction_ArdC"/>
</dbReference>
<dbReference type="GO" id="GO:0003697">
    <property type="term" value="F:single-stranded DNA binding"/>
    <property type="evidence" value="ECO:0007669"/>
    <property type="project" value="InterPro"/>
</dbReference>
<keyword evidence="4" id="KW-0548">Nucleotidyltransferase</keyword>
<dbReference type="RefSeq" id="WP_074962716.1">
    <property type="nucleotide sequence ID" value="NZ_CXPG01000027.1"/>
</dbReference>
<evidence type="ECO:0000256" key="1">
    <source>
        <dbReference type="SAM" id="MobiDB-lite"/>
    </source>
</evidence>
<dbReference type="Pfam" id="PF08401">
    <property type="entry name" value="ArdcN"/>
    <property type="match status" value="1"/>
</dbReference>
<protein>
    <submittedName>
        <fullName evidence="4">DNA primase TraC</fullName>
        <ecNumber evidence="4">2.7.7.-</ecNumber>
    </submittedName>
</protein>
<reference evidence="4 5" key="1">
    <citation type="submission" date="2015-07" db="EMBL/GenBank/DDBJ databases">
        <authorList>
            <person name="Noorani M."/>
        </authorList>
    </citation>
    <scope>NUCLEOTIDE SEQUENCE [LARGE SCALE GENOMIC DNA]</scope>
    <source>
        <strain evidence="4 5">CECT 5088</strain>
    </source>
</reference>
<sequence length="340" mass="36657">MPRTPRKTPRSTHPKADAAQLITDEIVALLEKGTLPWRRPWRTAGGGVPLRHGGEGYRGINAFLLGMRAALMGYTSPYWMTFQQARAMDACVRKGERSSVVVYYGTAKAKDAEDGAGGDRSGSDGAEGDGGNSGAYRFLKSYRVFNATQIDGLDARFHPEPEGDPADGPEPIPACQAFFDAIGADVSVGGDRACYVPSADRIYMPPMARFESAEKFFATLGHEHVHYTKAPDRLDRSFGASIFGNEAYAREELCAEIGAAVLGQRLGFTAHHLDDHAAYIAEWIKVLRGDKRFLFTAAAHAQRAVDWLVEAAAKGGIALDDDGPAPIPTQAVEQADEVAA</sequence>
<dbReference type="EMBL" id="CXPG01000027">
    <property type="protein sequence ID" value="CTQ34819.1"/>
    <property type="molecule type" value="Genomic_DNA"/>
</dbReference>
<keyword evidence="4" id="KW-0808">Transferase</keyword>
<proteinExistence type="predicted"/>
<dbReference type="Pfam" id="PF18818">
    <property type="entry name" value="MPTase-PolyVal"/>
    <property type="match status" value="1"/>
</dbReference>
<dbReference type="GO" id="GO:0016779">
    <property type="term" value="F:nucleotidyltransferase activity"/>
    <property type="evidence" value="ECO:0007669"/>
    <property type="project" value="UniProtKB-KW"/>
</dbReference>
<dbReference type="AlphaFoldDB" id="A0A0M6XUJ5"/>
<gene>
    <name evidence="4" type="primary">traC_2</name>
    <name evidence="4" type="ORF">JAN5088_03615</name>
</gene>
<dbReference type="OrthoDB" id="9792687at2"/>
<evidence type="ECO:0000313" key="4">
    <source>
        <dbReference type="EMBL" id="CTQ34819.1"/>
    </source>
</evidence>
<evidence type="ECO:0000259" key="2">
    <source>
        <dbReference type="Pfam" id="PF08401"/>
    </source>
</evidence>
<name>A0A0M6XUJ5_9RHOB</name>
<dbReference type="STRING" id="282197.SAMN04488517_11070"/>
<organism evidence="4 5">
    <name type="scientific">Jannaschia rubra</name>
    <dbReference type="NCBI Taxonomy" id="282197"/>
    <lineage>
        <taxon>Bacteria</taxon>
        <taxon>Pseudomonadati</taxon>
        <taxon>Pseudomonadota</taxon>
        <taxon>Alphaproteobacteria</taxon>
        <taxon>Rhodobacterales</taxon>
        <taxon>Roseobacteraceae</taxon>
        <taxon>Jannaschia</taxon>
    </lineage>
</organism>
<dbReference type="Proteomes" id="UP000048908">
    <property type="component" value="Unassembled WGS sequence"/>
</dbReference>